<protein>
    <submittedName>
        <fullName evidence="1">Uncharacterized protein</fullName>
    </submittedName>
</protein>
<dbReference type="EMBL" id="FMWG01000008">
    <property type="protein sequence ID" value="SCZ69008.1"/>
    <property type="molecule type" value="Genomic_DNA"/>
</dbReference>
<evidence type="ECO:0000313" key="2">
    <source>
        <dbReference type="Proteomes" id="UP000198767"/>
    </source>
</evidence>
<dbReference type="Proteomes" id="UP000198767">
    <property type="component" value="Unassembled WGS sequence"/>
</dbReference>
<accession>A0A1G5R569</accession>
<dbReference type="AlphaFoldDB" id="A0A1G5R569"/>
<name>A0A1G5R569_9RHOB</name>
<organism evidence="1 2">
    <name type="scientific">Epibacterium ulvae</name>
    <dbReference type="NCBI Taxonomy" id="1156985"/>
    <lineage>
        <taxon>Bacteria</taxon>
        <taxon>Pseudomonadati</taxon>
        <taxon>Pseudomonadota</taxon>
        <taxon>Alphaproteobacteria</taxon>
        <taxon>Rhodobacterales</taxon>
        <taxon>Roseobacteraceae</taxon>
        <taxon>Epibacterium</taxon>
    </lineage>
</organism>
<reference evidence="1 2" key="1">
    <citation type="submission" date="2016-10" db="EMBL/GenBank/DDBJ databases">
        <authorList>
            <person name="de Groot N.N."/>
        </authorList>
    </citation>
    <scope>NUCLEOTIDE SEQUENCE [LARGE SCALE GENOMIC DNA]</scope>
    <source>
        <strain evidence="1 2">U95</strain>
    </source>
</reference>
<keyword evidence="2" id="KW-1185">Reference proteome</keyword>
<evidence type="ECO:0000313" key="1">
    <source>
        <dbReference type="EMBL" id="SCZ69008.1"/>
    </source>
</evidence>
<sequence>MASTRVIGPNAGGRVDLLIRWNLRQQVGQRWGVADVACRDLDRADFQYFSSTPK</sequence>
<gene>
    <name evidence="1" type="ORF">SAMN04488118_108172</name>
</gene>
<proteinExistence type="predicted"/>